<dbReference type="HOGENOM" id="CLU_153259_0_0_11"/>
<organism evidence="3 4">
    <name type="scientific">Streptomyces cyaneogriseus subsp. noncyanogenus</name>
    <dbReference type="NCBI Taxonomy" id="477245"/>
    <lineage>
        <taxon>Bacteria</taxon>
        <taxon>Bacillati</taxon>
        <taxon>Actinomycetota</taxon>
        <taxon>Actinomycetes</taxon>
        <taxon>Kitasatosporales</taxon>
        <taxon>Streptomycetaceae</taxon>
        <taxon>Streptomyces</taxon>
    </lineage>
</organism>
<evidence type="ECO:0000256" key="2">
    <source>
        <dbReference type="SAM" id="SignalP"/>
    </source>
</evidence>
<dbReference type="PATRIC" id="fig|477245.3.peg.3648"/>
<keyword evidence="2" id="KW-0732">Signal</keyword>
<dbReference type="AlphaFoldDB" id="A0A0C5G6U7"/>
<reference evidence="3 4" key="1">
    <citation type="submission" date="2015-02" db="EMBL/GenBank/DDBJ databases">
        <title>Genome sequence of thermotolerant Streptomyces cyaneogriseus subsp. Noncyanogenus NMWT1, the producer of nematocidal antibiotics nemadectin.</title>
        <authorList>
            <person name="Wang H."/>
            <person name="Li C."/>
            <person name="Xiang W."/>
            <person name="Wang X."/>
        </authorList>
    </citation>
    <scope>NUCLEOTIDE SEQUENCE [LARGE SCALE GENOMIC DNA]</scope>
    <source>
        <strain evidence="3 4">NMWT 1</strain>
    </source>
</reference>
<feature type="compositionally biased region" description="Pro residues" evidence="1">
    <location>
        <begin position="79"/>
        <end position="90"/>
    </location>
</feature>
<dbReference type="Proteomes" id="UP000032234">
    <property type="component" value="Chromosome"/>
</dbReference>
<dbReference type="KEGG" id="scw:TU94_17210"/>
<dbReference type="EMBL" id="CP010849">
    <property type="protein sequence ID" value="AJP05743.1"/>
    <property type="molecule type" value="Genomic_DNA"/>
</dbReference>
<feature type="chain" id="PRO_5002177667" evidence="2">
    <location>
        <begin position="26"/>
        <end position="100"/>
    </location>
</feature>
<name>A0A0C5G6U7_9ACTN</name>
<evidence type="ECO:0000313" key="3">
    <source>
        <dbReference type="EMBL" id="AJP05743.1"/>
    </source>
</evidence>
<protein>
    <submittedName>
        <fullName evidence="3">Uncharacterized protein</fullName>
    </submittedName>
</protein>
<feature type="signal peptide" evidence="2">
    <location>
        <begin position="1"/>
        <end position="25"/>
    </location>
</feature>
<evidence type="ECO:0000256" key="1">
    <source>
        <dbReference type="SAM" id="MobiDB-lite"/>
    </source>
</evidence>
<feature type="region of interest" description="Disordered" evidence="1">
    <location>
        <begin position="41"/>
        <end position="100"/>
    </location>
</feature>
<proteinExistence type="predicted"/>
<gene>
    <name evidence="3" type="ORF">TU94_17210</name>
</gene>
<keyword evidence="4" id="KW-1185">Reference proteome</keyword>
<accession>A0A0C5G6U7</accession>
<evidence type="ECO:0000313" key="4">
    <source>
        <dbReference type="Proteomes" id="UP000032234"/>
    </source>
</evidence>
<sequence length="100" mass="10126">MRPGARVLVLLLVLLVPGALAQAQAAPGVVVSGESGAAAAEYDVPDTAPRVPARTGRRPAAPPRPAAVPRPRGAGRRPVPAPPGPPPSCPRVPRSVVLRC</sequence>
<feature type="compositionally biased region" description="Low complexity" evidence="1">
    <location>
        <begin position="69"/>
        <end position="78"/>
    </location>
</feature>